<reference evidence="1 2" key="1">
    <citation type="submission" date="2016-04" db="EMBL/GenBank/DDBJ databases">
        <title>Genome analyses suggest a sexual origin of heterokaryosis in a supposedly ancient asexual fungus.</title>
        <authorList>
            <person name="Ropars J."/>
            <person name="Sedzielewska K."/>
            <person name="Noel J."/>
            <person name="Charron P."/>
            <person name="Farinelli L."/>
            <person name="Marton T."/>
            <person name="Kruger M."/>
            <person name="Pelin A."/>
            <person name="Brachmann A."/>
            <person name="Corradi N."/>
        </authorList>
    </citation>
    <scope>NUCLEOTIDE SEQUENCE [LARGE SCALE GENOMIC DNA]</scope>
    <source>
        <strain evidence="1 2">C2</strain>
    </source>
</reference>
<proteinExistence type="predicted"/>
<accession>A0A2N1MA01</accession>
<sequence length="158" mass="18579">MTYDRLWDEKLYLEFLAANRIKKGYYIRHVKDSLWSTFGISRSKPFDESFTKDQMRDWKNDNVKKAYEDLYSLEDSGSKTFMLLIIKNVFVSKEEHTQKNAILIQAILEIIFDEGHLSPKIDSDTIDTRYTKLIANLNKDKETTISPEHSESEKGNEE</sequence>
<comment type="caution">
    <text evidence="1">The sequence shown here is derived from an EMBL/GenBank/DDBJ whole genome shotgun (WGS) entry which is preliminary data.</text>
</comment>
<protein>
    <submittedName>
        <fullName evidence="1">Uncharacterized protein</fullName>
    </submittedName>
</protein>
<evidence type="ECO:0000313" key="2">
    <source>
        <dbReference type="Proteomes" id="UP000233469"/>
    </source>
</evidence>
<evidence type="ECO:0000313" key="1">
    <source>
        <dbReference type="EMBL" id="PKK58468.1"/>
    </source>
</evidence>
<dbReference type="VEuPathDB" id="FungiDB:FUN_012941"/>
<dbReference type="VEuPathDB" id="FungiDB:RhiirA1_473852"/>
<dbReference type="AlphaFoldDB" id="A0A2N1MA01"/>
<name>A0A2N1MA01_9GLOM</name>
<dbReference type="Proteomes" id="UP000233469">
    <property type="component" value="Unassembled WGS sequence"/>
</dbReference>
<gene>
    <name evidence="1" type="ORF">RhiirC2_720500</name>
</gene>
<organism evidence="1 2">
    <name type="scientific">Rhizophagus irregularis</name>
    <dbReference type="NCBI Taxonomy" id="588596"/>
    <lineage>
        <taxon>Eukaryota</taxon>
        <taxon>Fungi</taxon>
        <taxon>Fungi incertae sedis</taxon>
        <taxon>Mucoromycota</taxon>
        <taxon>Glomeromycotina</taxon>
        <taxon>Glomeromycetes</taxon>
        <taxon>Glomerales</taxon>
        <taxon>Glomeraceae</taxon>
        <taxon>Rhizophagus</taxon>
    </lineage>
</organism>
<reference evidence="1 2" key="2">
    <citation type="submission" date="2017-10" db="EMBL/GenBank/DDBJ databases">
        <title>Extensive intraspecific genome diversity in a model arbuscular mycorrhizal fungus.</title>
        <authorList>
            <person name="Chen E.C.H."/>
            <person name="Morin E."/>
            <person name="Baudet D."/>
            <person name="Noel J."/>
            <person name="Ndikumana S."/>
            <person name="Charron P."/>
            <person name="St-Onge C."/>
            <person name="Giorgi J."/>
            <person name="Grigoriev I.V."/>
            <person name="Roux C."/>
            <person name="Martin F.M."/>
            <person name="Corradi N."/>
        </authorList>
    </citation>
    <scope>NUCLEOTIDE SEQUENCE [LARGE SCALE GENOMIC DNA]</scope>
    <source>
        <strain evidence="1 2">C2</strain>
    </source>
</reference>
<dbReference type="EMBL" id="LLXL01003574">
    <property type="protein sequence ID" value="PKK58468.1"/>
    <property type="molecule type" value="Genomic_DNA"/>
</dbReference>